<dbReference type="InterPro" id="IPR028082">
    <property type="entry name" value="Peripla_BP_I"/>
</dbReference>
<dbReference type="Proteomes" id="UP000324853">
    <property type="component" value="Unassembled WGS sequence"/>
</dbReference>
<evidence type="ECO:0000313" key="2">
    <source>
        <dbReference type="Proteomes" id="UP000324853"/>
    </source>
</evidence>
<organism evidence="1 2">
    <name type="scientific">Bradyrhizobium cytisi</name>
    <dbReference type="NCBI Taxonomy" id="515489"/>
    <lineage>
        <taxon>Bacteria</taxon>
        <taxon>Pseudomonadati</taxon>
        <taxon>Pseudomonadota</taxon>
        <taxon>Alphaproteobacteria</taxon>
        <taxon>Hyphomicrobiales</taxon>
        <taxon>Nitrobacteraceae</taxon>
        <taxon>Bradyrhizobium</taxon>
    </lineage>
</organism>
<keyword evidence="2" id="KW-1185">Reference proteome</keyword>
<evidence type="ECO:0000313" key="1">
    <source>
        <dbReference type="EMBL" id="TYL70417.1"/>
    </source>
</evidence>
<dbReference type="RefSeq" id="WP_148756669.1">
    <property type="nucleotide sequence ID" value="NZ_VSSR01000136.1"/>
</dbReference>
<protein>
    <submittedName>
        <fullName evidence="1">Urea ABC transporter substrate-binding protein</fullName>
    </submittedName>
</protein>
<gene>
    <name evidence="1" type="primary">urtA</name>
    <name evidence="1" type="ORF">FXB38_41710</name>
</gene>
<name>A0A5S4VTC1_9BRAD</name>
<accession>A0A5S4VTC1</accession>
<dbReference type="PANTHER" id="PTHR47628:SF1">
    <property type="entry name" value="ALIPHATIC AMIDASE EXPRESSION-REGULATING PROTEIN"/>
    <property type="match status" value="1"/>
</dbReference>
<dbReference type="AlphaFoldDB" id="A0A5S4VTC1"/>
<comment type="caution">
    <text evidence="1">The sequence shown here is derived from an EMBL/GenBank/DDBJ whole genome shotgun (WGS) entry which is preliminary data.</text>
</comment>
<dbReference type="OrthoDB" id="9802022at2"/>
<reference evidence="1 2" key="1">
    <citation type="submission" date="2019-08" db="EMBL/GenBank/DDBJ databases">
        <title>Bradyrhizobium hipponensis sp. nov., a rhizobium isolated from a Lupinus angustifolius root nodule in Tunisia.</title>
        <authorList>
            <person name="Off K."/>
            <person name="Rejili M."/>
            <person name="Mars M."/>
            <person name="Brachmann A."/>
            <person name="Marin M."/>
        </authorList>
    </citation>
    <scope>NUCLEOTIDE SEQUENCE [LARGE SCALE GENOMIC DNA]</scope>
    <source>
        <strain evidence="1 2">CTAW11</strain>
    </source>
</reference>
<dbReference type="CDD" id="cd06355">
    <property type="entry name" value="PBP1_FmdD-like"/>
    <property type="match status" value="1"/>
</dbReference>
<sequence length="429" mass="47930">MKSASVLRVVVLGLLVLRFVLVGPTVRADEATIKIGILHSLSGTMAISESVLKDTVLMLIADQNRKDGLLGRKLEPVVVDPASDWDAFAEKARELLTKEKVAVVFGCWTSASRKSVLPIFEQLNGLLFYPVQYEGEESSRNIFYTGATPNQQAIPAVRYLMSKEGGEVRRWVLLGTDYVYPRTTNRILSAYLTAEGVSPEDITTIYTPFGYSEWRGIVERIRAIGSQGKKTAVISTINGDANTYFYRELAAQHVDAKVIPVMAFSIGDRELLGGDIFPVGHLAAWNYYQSIKSPENEAFIKMWADFNEQREKTTNDPMEATFIGFRMWAQAVVQARTTDVDAVRQAMYGQRIKAPSGFEVVMNTNHHLSKPVMIGKINSSGTFDVIWQSINPARADAWSKYLPESAKRTADWTFPWVCGGCVEPTFKEW</sequence>
<dbReference type="PANTHER" id="PTHR47628">
    <property type="match status" value="1"/>
</dbReference>
<dbReference type="Gene3D" id="3.40.50.2300">
    <property type="match status" value="2"/>
</dbReference>
<proteinExistence type="predicted"/>
<dbReference type="InterPro" id="IPR017777">
    <property type="entry name" value="ABC_urea-bd_UrtA"/>
</dbReference>
<dbReference type="NCBIfam" id="TIGR03407">
    <property type="entry name" value="urea_ABC_UrtA"/>
    <property type="match status" value="1"/>
</dbReference>
<dbReference type="Pfam" id="PF13433">
    <property type="entry name" value="Peripla_BP_5"/>
    <property type="match status" value="1"/>
</dbReference>
<dbReference type="SUPFAM" id="SSF53822">
    <property type="entry name" value="Periplasmic binding protein-like I"/>
    <property type="match status" value="1"/>
</dbReference>
<dbReference type="EMBL" id="VSSR01000136">
    <property type="protein sequence ID" value="TYL70417.1"/>
    <property type="molecule type" value="Genomic_DNA"/>
</dbReference>